<dbReference type="EMBL" id="ML143527">
    <property type="protein sequence ID" value="TBU22753.1"/>
    <property type="molecule type" value="Genomic_DNA"/>
</dbReference>
<dbReference type="Proteomes" id="UP000292957">
    <property type="component" value="Unassembled WGS sequence"/>
</dbReference>
<accession>A0A4V2JYW5</accession>
<protein>
    <submittedName>
        <fullName evidence="1">Uncharacterized protein</fullName>
    </submittedName>
</protein>
<dbReference type="AlphaFoldDB" id="A0A4V2JYW5"/>
<name>A0A4V2JYW5_9APHY</name>
<reference evidence="1" key="1">
    <citation type="submission" date="2019-01" db="EMBL/GenBank/DDBJ databases">
        <title>Draft genome sequences of three monokaryotic isolates of the white-rot basidiomycete fungus Dichomitus squalens.</title>
        <authorList>
            <consortium name="DOE Joint Genome Institute"/>
            <person name="Lopez S.C."/>
            <person name="Andreopoulos B."/>
            <person name="Pangilinan J."/>
            <person name="Lipzen A."/>
            <person name="Riley R."/>
            <person name="Ahrendt S."/>
            <person name="Ng V."/>
            <person name="Barry K."/>
            <person name="Daum C."/>
            <person name="Grigoriev I.V."/>
            <person name="Hilden K.S."/>
            <person name="Makela M.R."/>
            <person name="de Vries R.P."/>
        </authorList>
    </citation>
    <scope>NUCLEOTIDE SEQUENCE [LARGE SCALE GENOMIC DNA]</scope>
    <source>
        <strain evidence="1">OM18370.1</strain>
    </source>
</reference>
<evidence type="ECO:0000313" key="1">
    <source>
        <dbReference type="EMBL" id="TBU22753.1"/>
    </source>
</evidence>
<organism evidence="1">
    <name type="scientific">Dichomitus squalens</name>
    <dbReference type="NCBI Taxonomy" id="114155"/>
    <lineage>
        <taxon>Eukaryota</taxon>
        <taxon>Fungi</taxon>
        <taxon>Dikarya</taxon>
        <taxon>Basidiomycota</taxon>
        <taxon>Agaricomycotina</taxon>
        <taxon>Agaricomycetes</taxon>
        <taxon>Polyporales</taxon>
        <taxon>Polyporaceae</taxon>
        <taxon>Dichomitus</taxon>
    </lineage>
</organism>
<sequence length="163" mass="18924">MSLVLMRSRSMHFAFYDANSTLTSLRNTSITPHGTDLPAAFLRRLVRPACFGWCRSDSDRYLTTWYTRAARCTYMLLLAPKVQRHAPSLKLFPHDRLELNCHSVPCEIAFLAFAASCQDHSVYRQLSPARMAPSRRLFHPYSMRRFLSIYPSFHCSNRSQYPL</sequence>
<proteinExistence type="predicted"/>
<gene>
    <name evidence="1" type="ORF">BD311DRAFT_125731</name>
</gene>